<sequence>MRCDSRFFRSTQSVAFRVLGAGLAAAFSAAMAAPGLACAQSATTASAQAETPYTDASGLVGVFRMYNPNSGEHLYTLSKQERISLIAAGWTPEGIGWFAPSTGTTVYRLYNPYEYMHLYTSDIQERDRLVGLGWRLDDVRVISGGDKQMYRERNPYGYANRYNWTWDKAEHDKLVGLGYVAEDATGFMYEKAGINQSALDKLEGTSYASLSHKPKQADANKIHEGSLAYFRDRGDTAAVDALLNCAYKKYTHIGNAADATRIEYMRQSFKFIRFCNELRKKHGLGELKVTRLLMAQAQANANASAITYNHTRQFPVGENLAWGYSQPFDGWYTEERAIYLKDRGASGQVGHYLNIINPQYETTGFAISQYCDGCNGDVCSQVFNFGASNAMTVDELEADFNCWLKEIGYTK</sequence>
<dbReference type="Pfam" id="PF18885">
    <property type="entry name" value="DUF5648"/>
    <property type="match status" value="1"/>
</dbReference>
<gene>
    <name evidence="4" type="ORF">HMPREF9248_0763</name>
</gene>
<dbReference type="EMBL" id="AEDQ01000003">
    <property type="protein sequence ID" value="EFL44718.1"/>
    <property type="molecule type" value="Genomic_DNA"/>
</dbReference>
<protein>
    <submittedName>
        <fullName evidence="4">SCP-like protein</fullName>
    </submittedName>
</protein>
<feature type="signal peptide" evidence="1">
    <location>
        <begin position="1"/>
        <end position="32"/>
    </location>
</feature>
<name>A0ABN0B1N1_9ACTN</name>
<feature type="chain" id="PRO_5047355116" evidence="1">
    <location>
        <begin position="33"/>
        <end position="411"/>
    </location>
</feature>
<keyword evidence="1" id="KW-0732">Signal</keyword>
<evidence type="ECO:0000256" key="1">
    <source>
        <dbReference type="SAM" id="SignalP"/>
    </source>
</evidence>
<dbReference type="Gene3D" id="3.40.33.10">
    <property type="entry name" value="CAP"/>
    <property type="match status" value="1"/>
</dbReference>
<evidence type="ECO:0000259" key="2">
    <source>
        <dbReference type="Pfam" id="PF00188"/>
    </source>
</evidence>
<dbReference type="SUPFAM" id="SSF55797">
    <property type="entry name" value="PR-1-like"/>
    <property type="match status" value="1"/>
</dbReference>
<reference evidence="4 5" key="1">
    <citation type="submission" date="2010-08" db="EMBL/GenBank/DDBJ databases">
        <authorList>
            <person name="Durkin A.S."/>
            <person name="Madupu R."/>
            <person name="Torralba M."/>
            <person name="Gillis M."/>
            <person name="Methe B."/>
            <person name="Sutton G."/>
            <person name="Nelson K.E."/>
        </authorList>
    </citation>
    <scope>NUCLEOTIDE SEQUENCE [LARGE SCALE GENOMIC DNA]</scope>
    <source>
        <strain evidence="4 5">PB189-T1-4</strain>
    </source>
</reference>
<feature type="domain" description="DUF5648" evidence="3">
    <location>
        <begin position="62"/>
        <end position="186"/>
    </location>
</feature>
<evidence type="ECO:0000313" key="5">
    <source>
        <dbReference type="Proteomes" id="UP000004431"/>
    </source>
</evidence>
<comment type="caution">
    <text evidence="4">The sequence shown here is derived from an EMBL/GenBank/DDBJ whole genome shotgun (WGS) entry which is preliminary data.</text>
</comment>
<evidence type="ECO:0000259" key="3">
    <source>
        <dbReference type="Pfam" id="PF18885"/>
    </source>
</evidence>
<dbReference type="InterPro" id="IPR035940">
    <property type="entry name" value="CAP_sf"/>
</dbReference>
<dbReference type="Proteomes" id="UP000004431">
    <property type="component" value="Unassembled WGS sequence"/>
</dbReference>
<accession>A0ABN0B1N1</accession>
<keyword evidence="5" id="KW-1185">Reference proteome</keyword>
<dbReference type="Pfam" id="PF00188">
    <property type="entry name" value="CAP"/>
    <property type="match status" value="1"/>
</dbReference>
<evidence type="ECO:0000313" key="4">
    <source>
        <dbReference type="EMBL" id="EFL44718.1"/>
    </source>
</evidence>
<dbReference type="InterPro" id="IPR014044">
    <property type="entry name" value="CAP_dom"/>
</dbReference>
<organism evidence="4 5">
    <name type="scientific">Fannyhessea vaginae PB189-T1-4</name>
    <dbReference type="NCBI Taxonomy" id="866774"/>
    <lineage>
        <taxon>Bacteria</taxon>
        <taxon>Bacillati</taxon>
        <taxon>Actinomycetota</taxon>
        <taxon>Coriobacteriia</taxon>
        <taxon>Coriobacteriales</taxon>
        <taxon>Atopobiaceae</taxon>
        <taxon>Fannyhessea</taxon>
    </lineage>
</organism>
<proteinExistence type="predicted"/>
<dbReference type="RefSeq" id="WP_006303493.1">
    <property type="nucleotide sequence ID" value="NZ_AEDQ01000003.1"/>
</dbReference>
<feature type="domain" description="SCP" evidence="2">
    <location>
        <begin position="273"/>
        <end position="382"/>
    </location>
</feature>
<dbReference type="InterPro" id="IPR043708">
    <property type="entry name" value="DUF5648"/>
</dbReference>